<dbReference type="InterPro" id="IPR002577">
    <property type="entry name" value="HTH_HxlR"/>
</dbReference>
<dbReference type="PANTHER" id="PTHR33204:SF33">
    <property type="entry name" value="TRANSCRIPTIONAL REGULATOR, MARR FAMILY"/>
    <property type="match status" value="1"/>
</dbReference>
<protein>
    <submittedName>
        <fullName evidence="5">MarR family transcriptional regulator</fullName>
    </submittedName>
</protein>
<name>A0A845DRE6_9BACI</name>
<dbReference type="RefSeq" id="WP_160836673.1">
    <property type="nucleotide sequence ID" value="NZ_JAIVAK010000001.1"/>
</dbReference>
<dbReference type="PROSITE" id="PS51118">
    <property type="entry name" value="HTH_HXLR"/>
    <property type="match status" value="1"/>
</dbReference>
<feature type="domain" description="HTH hxlR-type" evidence="4">
    <location>
        <begin position="20"/>
        <end position="118"/>
    </location>
</feature>
<evidence type="ECO:0000256" key="3">
    <source>
        <dbReference type="ARBA" id="ARBA00023163"/>
    </source>
</evidence>
<comment type="caution">
    <text evidence="5">The sequence shown here is derived from an EMBL/GenBank/DDBJ whole genome shotgun (WGS) entry which is preliminary data.</text>
</comment>
<dbReference type="EMBL" id="WMET01000002">
    <property type="protein sequence ID" value="MYL20191.1"/>
    <property type="molecule type" value="Genomic_DNA"/>
</dbReference>
<keyword evidence="2" id="KW-0238">DNA-binding</keyword>
<organism evidence="5 6">
    <name type="scientific">Halobacillus litoralis</name>
    <dbReference type="NCBI Taxonomy" id="45668"/>
    <lineage>
        <taxon>Bacteria</taxon>
        <taxon>Bacillati</taxon>
        <taxon>Bacillota</taxon>
        <taxon>Bacilli</taxon>
        <taxon>Bacillales</taxon>
        <taxon>Bacillaceae</taxon>
        <taxon>Halobacillus</taxon>
    </lineage>
</organism>
<evidence type="ECO:0000256" key="2">
    <source>
        <dbReference type="ARBA" id="ARBA00023125"/>
    </source>
</evidence>
<evidence type="ECO:0000313" key="5">
    <source>
        <dbReference type="EMBL" id="MYL20191.1"/>
    </source>
</evidence>
<dbReference type="SUPFAM" id="SSF46785">
    <property type="entry name" value="Winged helix' DNA-binding domain"/>
    <property type="match status" value="1"/>
</dbReference>
<dbReference type="PANTHER" id="PTHR33204">
    <property type="entry name" value="TRANSCRIPTIONAL REGULATOR, MARR FAMILY"/>
    <property type="match status" value="1"/>
</dbReference>
<evidence type="ECO:0000259" key="4">
    <source>
        <dbReference type="PROSITE" id="PS51118"/>
    </source>
</evidence>
<proteinExistence type="predicted"/>
<dbReference type="Gene3D" id="1.10.10.10">
    <property type="entry name" value="Winged helix-like DNA-binding domain superfamily/Winged helix DNA-binding domain"/>
    <property type="match status" value="1"/>
</dbReference>
<sequence length="132" mass="15140">MSTENKDQTVVKPFLNQYSCPVEGTVDVIGGKWKSVIIFHLLDGTKRFNELKRLNSGITQRMLTLQLRELEADGIVHREVYPVVPPKVEYSLTDFGFSLKPIVVMMREWGTANMEAVLSHRDAYQEKEKRNG</sequence>
<gene>
    <name evidence="5" type="ORF">GLW04_09860</name>
</gene>
<dbReference type="AlphaFoldDB" id="A0A845DRE6"/>
<reference evidence="5 6" key="1">
    <citation type="submission" date="2019-11" db="EMBL/GenBank/DDBJ databases">
        <title>Genome sequences of 17 halophilic strains isolated from different environments.</title>
        <authorList>
            <person name="Furrow R.E."/>
        </authorList>
    </citation>
    <scope>NUCLEOTIDE SEQUENCE [LARGE SCALE GENOMIC DNA]</scope>
    <source>
        <strain evidence="5 6">22511_23_Filter</strain>
    </source>
</reference>
<dbReference type="Proteomes" id="UP000460949">
    <property type="component" value="Unassembled WGS sequence"/>
</dbReference>
<dbReference type="InterPro" id="IPR036388">
    <property type="entry name" value="WH-like_DNA-bd_sf"/>
</dbReference>
<evidence type="ECO:0000313" key="6">
    <source>
        <dbReference type="Proteomes" id="UP000460949"/>
    </source>
</evidence>
<keyword evidence="3" id="KW-0804">Transcription</keyword>
<evidence type="ECO:0000256" key="1">
    <source>
        <dbReference type="ARBA" id="ARBA00023015"/>
    </source>
</evidence>
<dbReference type="InterPro" id="IPR036390">
    <property type="entry name" value="WH_DNA-bd_sf"/>
</dbReference>
<accession>A0A845DRE6</accession>
<keyword evidence="1" id="KW-0805">Transcription regulation</keyword>
<dbReference type="Pfam" id="PF01638">
    <property type="entry name" value="HxlR"/>
    <property type="match status" value="1"/>
</dbReference>
<dbReference type="GO" id="GO:0003677">
    <property type="term" value="F:DNA binding"/>
    <property type="evidence" value="ECO:0007669"/>
    <property type="project" value="UniProtKB-KW"/>
</dbReference>